<dbReference type="InterPro" id="IPR050481">
    <property type="entry name" value="UDP-glycosyltransf_plant"/>
</dbReference>
<dbReference type="PANTHER" id="PTHR48049">
    <property type="entry name" value="GLYCOSYLTRANSFERASE"/>
    <property type="match status" value="1"/>
</dbReference>
<proteinExistence type="inferred from homology"/>
<dbReference type="Gramene" id="KVH94211">
    <property type="protein sequence ID" value="KVH94211"/>
    <property type="gene ID" value="Ccrd_003728"/>
</dbReference>
<protein>
    <recommendedName>
        <fullName evidence="4">Glycosyltransferase</fullName>
        <ecNumber evidence="4">2.4.1.-</ecNumber>
    </recommendedName>
</protein>
<accession>A0A124SCM4</accession>
<keyword evidence="3" id="KW-0328">Glycosyltransferase</keyword>
<reference evidence="5 6" key="1">
    <citation type="journal article" date="2016" name="Sci. Rep.">
        <title>The genome sequence of the outbreeding globe artichoke constructed de novo incorporating a phase-aware low-pass sequencing strategy of F1 progeny.</title>
        <authorList>
            <person name="Scaglione D."/>
            <person name="Reyes-Chin-Wo S."/>
            <person name="Acquadro A."/>
            <person name="Froenicke L."/>
            <person name="Portis E."/>
            <person name="Beitel C."/>
            <person name="Tirone M."/>
            <person name="Mauro R."/>
            <person name="Lo Monaco A."/>
            <person name="Mauromicale G."/>
            <person name="Faccioli P."/>
            <person name="Cattivelli L."/>
            <person name="Rieseberg L."/>
            <person name="Michelmore R."/>
            <person name="Lanteri S."/>
        </authorList>
    </citation>
    <scope>NUCLEOTIDE SEQUENCE [LARGE SCALE GENOMIC DNA]</scope>
    <source>
        <strain evidence="5">2C</strain>
    </source>
</reference>
<organism evidence="5 6">
    <name type="scientific">Cynara cardunculus var. scolymus</name>
    <name type="common">Globe artichoke</name>
    <name type="synonym">Cynara scolymus</name>
    <dbReference type="NCBI Taxonomy" id="59895"/>
    <lineage>
        <taxon>Eukaryota</taxon>
        <taxon>Viridiplantae</taxon>
        <taxon>Streptophyta</taxon>
        <taxon>Embryophyta</taxon>
        <taxon>Tracheophyta</taxon>
        <taxon>Spermatophyta</taxon>
        <taxon>Magnoliopsida</taxon>
        <taxon>eudicotyledons</taxon>
        <taxon>Gunneridae</taxon>
        <taxon>Pentapetalae</taxon>
        <taxon>asterids</taxon>
        <taxon>campanulids</taxon>
        <taxon>Asterales</taxon>
        <taxon>Asteraceae</taxon>
        <taxon>Carduoideae</taxon>
        <taxon>Cardueae</taxon>
        <taxon>Carduinae</taxon>
        <taxon>Cynara</taxon>
    </lineage>
</organism>
<dbReference type="STRING" id="59895.A0A124SCM4"/>
<comment type="similarity">
    <text evidence="1 3">Belongs to the UDP-glycosyltransferase family.</text>
</comment>
<evidence type="ECO:0000256" key="3">
    <source>
        <dbReference type="RuleBase" id="RU003718"/>
    </source>
</evidence>
<dbReference type="Gene3D" id="3.40.50.2000">
    <property type="entry name" value="Glycogen Phosphorylase B"/>
    <property type="match status" value="2"/>
</dbReference>
<dbReference type="PANTHER" id="PTHR48049:SF84">
    <property type="entry name" value="UDP-GLYCOSYLTRANSFERASE 79A6"/>
    <property type="match status" value="1"/>
</dbReference>
<dbReference type="AlphaFoldDB" id="A0A124SCM4"/>
<dbReference type="OMA" id="IKTCAEM"/>
<dbReference type="InterPro" id="IPR002213">
    <property type="entry name" value="UDP_glucos_trans"/>
</dbReference>
<dbReference type="InterPro" id="IPR035595">
    <property type="entry name" value="UDP_glycos_trans_CS"/>
</dbReference>
<keyword evidence="2 3" id="KW-0808">Transferase</keyword>
<dbReference type="FunFam" id="3.40.50.2000:FF:000257">
    <property type="entry name" value="Glycosyltransferase"/>
    <property type="match status" value="1"/>
</dbReference>
<dbReference type="SUPFAM" id="SSF53756">
    <property type="entry name" value="UDP-Glycosyltransferase/glycogen phosphorylase"/>
    <property type="match status" value="1"/>
</dbReference>
<dbReference type="EMBL" id="LEKV01004560">
    <property type="protein sequence ID" value="KVH94211.1"/>
    <property type="molecule type" value="Genomic_DNA"/>
</dbReference>
<evidence type="ECO:0000313" key="5">
    <source>
        <dbReference type="EMBL" id="KVH94211.1"/>
    </source>
</evidence>
<dbReference type="GO" id="GO:0035251">
    <property type="term" value="F:UDP-glucosyltransferase activity"/>
    <property type="evidence" value="ECO:0007669"/>
    <property type="project" value="InterPro"/>
</dbReference>
<dbReference type="PROSITE" id="PS00375">
    <property type="entry name" value="UDPGT"/>
    <property type="match status" value="1"/>
</dbReference>
<keyword evidence="6" id="KW-1185">Reference proteome</keyword>
<evidence type="ECO:0000256" key="4">
    <source>
        <dbReference type="RuleBase" id="RU362057"/>
    </source>
</evidence>
<dbReference type="CDD" id="cd03784">
    <property type="entry name" value="GT1_Gtf-like"/>
    <property type="match status" value="1"/>
</dbReference>
<evidence type="ECO:0000256" key="1">
    <source>
        <dbReference type="ARBA" id="ARBA00009995"/>
    </source>
</evidence>
<name>A0A124SCM4_CYNCS</name>
<evidence type="ECO:0000256" key="2">
    <source>
        <dbReference type="ARBA" id="ARBA00022679"/>
    </source>
</evidence>
<evidence type="ECO:0000313" key="6">
    <source>
        <dbReference type="Proteomes" id="UP000243975"/>
    </source>
</evidence>
<comment type="caution">
    <text evidence="5">The sequence shown here is derived from an EMBL/GenBank/DDBJ whole genome shotgun (WGS) entry which is preliminary data.</text>
</comment>
<dbReference type="Proteomes" id="UP000243975">
    <property type="component" value="Unassembled WGS sequence"/>
</dbReference>
<sequence length="451" mass="50520">MSMAGKNGDLHLVMFPFLAFGHISPFVQLSNKLSSYPGVKISFLTAAANVRRVESMLNPTTEIISFTLPPVAGLPPGVESTSDTSPATVELLKVALDLTQPQIKALLTDLKPHFVFFDFAQSWLPPMASDLGIKSIYFSVFLTISTAFMIVPSWLRHHTTPPTIEEIKRPPPGLPATINPKTFEVRDFQYVFKSFHGTPSVFNRLMKCFNECDAILIKSCTEMEGPYIDYVSNQLGKQILLVGPVVPEPHSGELEEKWSNWLNHFPPKSVIYCSFGSETFLTDDQINELSLGLELAGFPFFLVLNFPANLDGSAELKRTLPEGFLERIKDRGVVHSGWVQQRHILAHDSVGCYVCHAGYSSVVEGLVNDCQLVMLPLKGDQLVNSKLMAFDLRVGVEVNRRDEDGYFGKEDISEGVRRVMADVEDEEGESIRENHKKWKEFLKNNEIQKSH</sequence>
<dbReference type="EC" id="2.4.1.-" evidence="4"/>
<dbReference type="Pfam" id="PF00201">
    <property type="entry name" value="UDPGT"/>
    <property type="match status" value="1"/>
</dbReference>
<gene>
    <name evidence="5" type="ORF">Ccrd_003728</name>
</gene>